<keyword evidence="2" id="KW-1185">Reference proteome</keyword>
<dbReference type="EMBL" id="JABSTR010000009">
    <property type="protein sequence ID" value="KAH9379252.1"/>
    <property type="molecule type" value="Genomic_DNA"/>
</dbReference>
<evidence type="ECO:0000313" key="2">
    <source>
        <dbReference type="Proteomes" id="UP000821853"/>
    </source>
</evidence>
<accession>A0A9J6GY27</accession>
<gene>
    <name evidence="1" type="ORF">HPB48_003356</name>
</gene>
<protein>
    <submittedName>
        <fullName evidence="1">Uncharacterized protein</fullName>
    </submittedName>
</protein>
<name>A0A9J6GY27_HAELO</name>
<organism evidence="1 2">
    <name type="scientific">Haemaphysalis longicornis</name>
    <name type="common">Bush tick</name>
    <dbReference type="NCBI Taxonomy" id="44386"/>
    <lineage>
        <taxon>Eukaryota</taxon>
        <taxon>Metazoa</taxon>
        <taxon>Ecdysozoa</taxon>
        <taxon>Arthropoda</taxon>
        <taxon>Chelicerata</taxon>
        <taxon>Arachnida</taxon>
        <taxon>Acari</taxon>
        <taxon>Parasitiformes</taxon>
        <taxon>Ixodida</taxon>
        <taxon>Ixodoidea</taxon>
        <taxon>Ixodidae</taxon>
        <taxon>Haemaphysalinae</taxon>
        <taxon>Haemaphysalis</taxon>
    </lineage>
</organism>
<dbReference type="AlphaFoldDB" id="A0A9J6GY27"/>
<sequence>MERSMYDLILGNIDGVRDPGDPITLTAPEEPHPWRWKSHLLRSHTDVSAGEQLGCRVSRHE</sequence>
<reference evidence="1 2" key="1">
    <citation type="journal article" date="2020" name="Cell">
        <title>Large-Scale Comparative Analyses of Tick Genomes Elucidate Their Genetic Diversity and Vector Capacities.</title>
        <authorList>
            <consortium name="Tick Genome and Microbiome Consortium (TIGMIC)"/>
            <person name="Jia N."/>
            <person name="Wang J."/>
            <person name="Shi W."/>
            <person name="Du L."/>
            <person name="Sun Y."/>
            <person name="Zhan W."/>
            <person name="Jiang J.F."/>
            <person name="Wang Q."/>
            <person name="Zhang B."/>
            <person name="Ji P."/>
            <person name="Bell-Sakyi L."/>
            <person name="Cui X.M."/>
            <person name="Yuan T.T."/>
            <person name="Jiang B.G."/>
            <person name="Yang W.F."/>
            <person name="Lam T.T."/>
            <person name="Chang Q.C."/>
            <person name="Ding S.J."/>
            <person name="Wang X.J."/>
            <person name="Zhu J.G."/>
            <person name="Ruan X.D."/>
            <person name="Zhao L."/>
            <person name="Wei J.T."/>
            <person name="Ye R.Z."/>
            <person name="Que T.C."/>
            <person name="Du C.H."/>
            <person name="Zhou Y.H."/>
            <person name="Cheng J.X."/>
            <person name="Dai P.F."/>
            <person name="Guo W.B."/>
            <person name="Han X.H."/>
            <person name="Huang E.J."/>
            <person name="Li L.F."/>
            <person name="Wei W."/>
            <person name="Gao Y.C."/>
            <person name="Liu J.Z."/>
            <person name="Shao H.Z."/>
            <person name="Wang X."/>
            <person name="Wang C.C."/>
            <person name="Yang T.C."/>
            <person name="Huo Q.B."/>
            <person name="Li W."/>
            <person name="Chen H.Y."/>
            <person name="Chen S.E."/>
            <person name="Zhou L.G."/>
            <person name="Ni X.B."/>
            <person name="Tian J.H."/>
            <person name="Sheng Y."/>
            <person name="Liu T."/>
            <person name="Pan Y.S."/>
            <person name="Xia L.Y."/>
            <person name="Li J."/>
            <person name="Zhao F."/>
            <person name="Cao W.C."/>
        </authorList>
    </citation>
    <scope>NUCLEOTIDE SEQUENCE [LARGE SCALE GENOMIC DNA]</scope>
    <source>
        <strain evidence="1">HaeL-2018</strain>
    </source>
</reference>
<dbReference type="VEuPathDB" id="VectorBase:HLOH_061042"/>
<comment type="caution">
    <text evidence="1">The sequence shown here is derived from an EMBL/GenBank/DDBJ whole genome shotgun (WGS) entry which is preliminary data.</text>
</comment>
<evidence type="ECO:0000313" key="1">
    <source>
        <dbReference type="EMBL" id="KAH9379252.1"/>
    </source>
</evidence>
<proteinExistence type="predicted"/>
<dbReference type="Proteomes" id="UP000821853">
    <property type="component" value="Unassembled WGS sequence"/>
</dbReference>